<organism evidence="1">
    <name type="scientific">Aeromonas sp. Ne-1</name>
    <dbReference type="NCBI Taxonomy" id="1675689"/>
    <lineage>
        <taxon>Bacteria</taxon>
        <taxon>Pseudomonadati</taxon>
        <taxon>Pseudomonadota</taxon>
        <taxon>Gammaproteobacteria</taxon>
        <taxon>Aeromonadales</taxon>
        <taxon>Aeromonadaceae</taxon>
        <taxon>Aeromonas</taxon>
    </lineage>
</organism>
<dbReference type="AlphaFoldDB" id="A0A0H4J981"/>
<geneLocation type="plasmid" evidence="1">
    <name>pNe-1</name>
</geneLocation>
<dbReference type="Gene3D" id="3.30.420.40">
    <property type="match status" value="1"/>
</dbReference>
<evidence type="ECO:0008006" key="2">
    <source>
        <dbReference type="Google" id="ProtNLM"/>
    </source>
</evidence>
<dbReference type="SUPFAM" id="SSF53067">
    <property type="entry name" value="Actin-like ATPase domain"/>
    <property type="match status" value="1"/>
</dbReference>
<keyword evidence="1" id="KW-0614">Plasmid</keyword>
<reference evidence="1" key="1">
    <citation type="journal article" date="2015" name="Toxicon">
        <title>Production level of tetrodotoxin in Aeromonas is associated with the copy number of a plasmid.</title>
        <authorList>
            <person name="Liu J."/>
            <person name="Wei F."/>
            <person name="Lu Y."/>
            <person name="Ma T."/>
            <person name="Zhao J."/>
            <person name="Gong X."/>
            <person name="Bao B."/>
        </authorList>
    </citation>
    <scope>NUCLEOTIDE SEQUENCE</scope>
    <source>
        <strain evidence="1">Ne-1</strain>
        <plasmid evidence="1">pNe-1</plasmid>
    </source>
</reference>
<protein>
    <recommendedName>
        <fullName evidence="2">Actin-like protein N-terminal domain-containing protein</fullName>
    </recommendedName>
</protein>
<sequence length="426" mass="48307">MSKVTETVEAIKVELEVADDIGNDSTKIGITNEKELDTTQPSIITRLMKKPNVSEASTESIVGNLYDELLVEITSNSIKRSSGFFLVGNRALKYTGTNPKENMNIKIGEKHRSDIPLIMTLSMNAATCVKKAYKEQKTLPSVIKADIKISSNIPASEYSPEKARHLEERFTNDTHSVIVHVGNKQVLVILNYKEAKVTQEGIPSLYAMRESGKDIFRNYVREYIFKKEVSLKEGISKKEEDKAFEKFFESYEIDSKKFFKNKKILHADIGNGTTEYIYTIGMKPQTDSCSGEKRGVGHATDEATKLLKDELNGRIDINRQKFSEILKDSDHNLYDDTVKFFNEAKYIQSDLILGDIEDRIVNYTNNDAELVAVYGGGSIVFNDTLYDDLINLCEELKVQVLWIPEQYAVDLNKNGLNILNRKVFFK</sequence>
<name>A0A0H4J981_9GAMM</name>
<evidence type="ECO:0000313" key="1">
    <source>
        <dbReference type="EMBL" id="AKO69695.1"/>
    </source>
</evidence>
<accession>A0A0H4J981</accession>
<dbReference type="EMBL" id="KP738729">
    <property type="protein sequence ID" value="AKO69695.1"/>
    <property type="molecule type" value="Genomic_DNA"/>
</dbReference>
<dbReference type="CDD" id="cd24023">
    <property type="entry name" value="ASKHA_NBD_ParM_Alp7A-like"/>
    <property type="match status" value="1"/>
</dbReference>
<proteinExistence type="predicted"/>
<dbReference type="InterPro" id="IPR043129">
    <property type="entry name" value="ATPase_NBD"/>
</dbReference>
<dbReference type="RefSeq" id="WP_173026408.1">
    <property type="nucleotide sequence ID" value="NZ_KP738729.1"/>
</dbReference>